<gene>
    <name evidence="1" type="ORF">AVDCRST_MAG64-2772</name>
</gene>
<dbReference type="AlphaFoldDB" id="A0A6J4PQ97"/>
<accession>A0A6J4PQ97</accession>
<dbReference type="GO" id="GO:0006355">
    <property type="term" value="P:regulation of DNA-templated transcription"/>
    <property type="evidence" value="ECO:0007669"/>
    <property type="project" value="InterPro"/>
</dbReference>
<dbReference type="EMBL" id="CADCUQ010000626">
    <property type="protein sequence ID" value="CAA9419280.1"/>
    <property type="molecule type" value="Genomic_DNA"/>
</dbReference>
<proteinExistence type="predicted"/>
<dbReference type="InterPro" id="IPR010985">
    <property type="entry name" value="Ribbon_hlx_hlx"/>
</dbReference>
<name>A0A6J4PQ97_9BACT</name>
<sequence>MTTLNISLPDEVRSLADEQVASGRFASVSDYVASLIREDGERAERQRVEGQLLRRLNAGPARAVTDADFDAVRGRLEAEIARRRKP</sequence>
<evidence type="ECO:0000313" key="1">
    <source>
        <dbReference type="EMBL" id="CAA9419280.1"/>
    </source>
</evidence>
<evidence type="ECO:0008006" key="2">
    <source>
        <dbReference type="Google" id="ProtNLM"/>
    </source>
</evidence>
<reference evidence="1" key="1">
    <citation type="submission" date="2020-02" db="EMBL/GenBank/DDBJ databases">
        <authorList>
            <person name="Meier V. D."/>
        </authorList>
    </citation>
    <scope>NUCLEOTIDE SEQUENCE</scope>
    <source>
        <strain evidence="1">AVDCRST_MAG64</strain>
    </source>
</reference>
<dbReference type="Gene3D" id="6.10.10.120">
    <property type="entry name" value="Antitoxin ParD1-like"/>
    <property type="match status" value="1"/>
</dbReference>
<dbReference type="SUPFAM" id="SSF47598">
    <property type="entry name" value="Ribbon-helix-helix"/>
    <property type="match status" value="1"/>
</dbReference>
<protein>
    <recommendedName>
        <fullName evidence="2">ParD protein (Antitoxin to ParE)</fullName>
    </recommendedName>
</protein>
<organism evidence="1">
    <name type="scientific">uncultured Phycisphaerae bacterium</name>
    <dbReference type="NCBI Taxonomy" id="904963"/>
    <lineage>
        <taxon>Bacteria</taxon>
        <taxon>Pseudomonadati</taxon>
        <taxon>Planctomycetota</taxon>
        <taxon>Phycisphaerae</taxon>
        <taxon>environmental samples</taxon>
    </lineage>
</organism>
<dbReference type="InterPro" id="IPR038296">
    <property type="entry name" value="ParD_sf"/>
</dbReference>